<evidence type="ECO:0000313" key="2">
    <source>
        <dbReference type="EMBL" id="KAK0617047.1"/>
    </source>
</evidence>
<keyword evidence="3" id="KW-1185">Reference proteome</keyword>
<accession>A0AA40BXC5</accession>
<dbReference type="EMBL" id="JAULSU010000005">
    <property type="protein sequence ID" value="KAK0617047.1"/>
    <property type="molecule type" value="Genomic_DNA"/>
</dbReference>
<evidence type="ECO:0000313" key="3">
    <source>
        <dbReference type="Proteomes" id="UP001175000"/>
    </source>
</evidence>
<feature type="region of interest" description="Disordered" evidence="1">
    <location>
        <begin position="140"/>
        <end position="180"/>
    </location>
</feature>
<dbReference type="AlphaFoldDB" id="A0AA40BXC5"/>
<name>A0AA40BXC5_9PEZI</name>
<protein>
    <submittedName>
        <fullName evidence="2">Uncharacterized protein</fullName>
    </submittedName>
</protein>
<feature type="compositionally biased region" description="Polar residues" evidence="1">
    <location>
        <begin position="157"/>
        <end position="167"/>
    </location>
</feature>
<evidence type="ECO:0000256" key="1">
    <source>
        <dbReference type="SAM" id="MobiDB-lite"/>
    </source>
</evidence>
<sequence>MQRRPRLLSPLQLQSQTAEEYTIVILQSQCSGPAVTAVQAAFLSQPFRRLETSLNITFRSREQPELNSECQLLQGVPSTSRPSTITSQLPCTTHWSWLKSTLTNLLGSFETRDTASKPHQTNILERSNCSLGLITRPHRSDFSARTKAPRARGGHLTQPSQRPSQWGSHALSATKPATSSLVQDRDNDSIHSRWAHAHVGVGEKPNFACYTKGRGGASTAPPQIIEPGNAQFPCC</sequence>
<dbReference type="Proteomes" id="UP001175000">
    <property type="component" value="Unassembled WGS sequence"/>
</dbReference>
<proteinExistence type="predicted"/>
<reference evidence="2" key="1">
    <citation type="submission" date="2023-06" db="EMBL/GenBank/DDBJ databases">
        <title>Genome-scale phylogeny and comparative genomics of the fungal order Sordariales.</title>
        <authorList>
            <consortium name="Lawrence Berkeley National Laboratory"/>
            <person name="Hensen N."/>
            <person name="Bonometti L."/>
            <person name="Westerberg I."/>
            <person name="Brannstrom I.O."/>
            <person name="Guillou S."/>
            <person name="Cros-Aarteil S."/>
            <person name="Calhoun S."/>
            <person name="Haridas S."/>
            <person name="Kuo A."/>
            <person name="Mondo S."/>
            <person name="Pangilinan J."/>
            <person name="Riley R."/>
            <person name="Labutti K."/>
            <person name="Andreopoulos B."/>
            <person name="Lipzen A."/>
            <person name="Chen C."/>
            <person name="Yanf M."/>
            <person name="Daum C."/>
            <person name="Ng V."/>
            <person name="Clum A."/>
            <person name="Steindorff A."/>
            <person name="Ohm R."/>
            <person name="Martin F."/>
            <person name="Silar P."/>
            <person name="Natvig D."/>
            <person name="Lalanne C."/>
            <person name="Gautier V."/>
            <person name="Ament-Velasquez S.L."/>
            <person name="Kruys A."/>
            <person name="Hutchinson M.I."/>
            <person name="Powell A.J."/>
            <person name="Barry K."/>
            <person name="Miller A.N."/>
            <person name="Grigoriev I.V."/>
            <person name="Debuchy R."/>
            <person name="Gladieux P."/>
            <person name="Thoren M.H."/>
            <person name="Johannesson H."/>
        </authorList>
    </citation>
    <scope>NUCLEOTIDE SEQUENCE</scope>
    <source>
        <strain evidence="2">CBS 606.72</strain>
    </source>
</reference>
<organism evidence="2 3">
    <name type="scientific">Immersiella caudata</name>
    <dbReference type="NCBI Taxonomy" id="314043"/>
    <lineage>
        <taxon>Eukaryota</taxon>
        <taxon>Fungi</taxon>
        <taxon>Dikarya</taxon>
        <taxon>Ascomycota</taxon>
        <taxon>Pezizomycotina</taxon>
        <taxon>Sordariomycetes</taxon>
        <taxon>Sordariomycetidae</taxon>
        <taxon>Sordariales</taxon>
        <taxon>Lasiosphaeriaceae</taxon>
        <taxon>Immersiella</taxon>
    </lineage>
</organism>
<comment type="caution">
    <text evidence="2">The sequence shown here is derived from an EMBL/GenBank/DDBJ whole genome shotgun (WGS) entry which is preliminary data.</text>
</comment>
<gene>
    <name evidence="2" type="ORF">B0T14DRAFT_256152</name>
</gene>